<dbReference type="Pfam" id="PF08798">
    <property type="entry name" value="CRISPR_assoc"/>
    <property type="match status" value="1"/>
</dbReference>
<reference evidence="1 2" key="1">
    <citation type="submission" date="2015-02" db="EMBL/GenBank/DDBJ databases">
        <title>Physiological reanalysis, assessment of diazotrophy, and genome sequences of multiple isolates of Streptomyces thermoautotrophicus.</title>
        <authorList>
            <person name="MacKellar D.C."/>
            <person name="Lieber L."/>
            <person name="Norman J."/>
            <person name="Bolger A."/>
            <person name="Tobin C."/>
            <person name="Murray J.W."/>
            <person name="Prell J."/>
        </authorList>
    </citation>
    <scope>NUCLEOTIDE SEQUENCE [LARGE SCALE GENOMIC DNA]</scope>
    <source>
        <strain evidence="1 2">UBT1</strain>
    </source>
</reference>
<name>A0A132MIE0_9ACTN</name>
<accession>A0A132MIE0</accession>
<protein>
    <submittedName>
        <fullName evidence="1">Uncharacterized protein</fullName>
    </submittedName>
</protein>
<dbReference type="EMBL" id="JYIJ01000019">
    <property type="protein sequence ID" value="KWW97525.1"/>
    <property type="molecule type" value="Genomic_DNA"/>
</dbReference>
<comment type="caution">
    <text evidence="1">The sequence shown here is derived from an EMBL/GenBank/DDBJ whole genome shotgun (WGS) entry which is preliminary data.</text>
</comment>
<dbReference type="SUPFAM" id="SSF117987">
    <property type="entry name" value="CRISPR-associated protein"/>
    <property type="match status" value="1"/>
</dbReference>
<dbReference type="PATRIC" id="fig|1469144.8.peg.177"/>
<dbReference type="AlphaFoldDB" id="A0A132MIE0"/>
<evidence type="ECO:0000313" key="1">
    <source>
        <dbReference type="EMBL" id="KWW97525.1"/>
    </source>
</evidence>
<gene>
    <name evidence="1" type="ORF">TH66_18095</name>
</gene>
<dbReference type="Gene3D" id="3.30.70.1200">
    <property type="entry name" value="Crispr-associated protein, domain 1"/>
    <property type="match status" value="1"/>
</dbReference>
<dbReference type="Proteomes" id="UP000070659">
    <property type="component" value="Unassembled WGS sequence"/>
</dbReference>
<sequence length="76" mass="8882">MYLSKLMINVTSREFRRDYADVQDMHRTIMRPYLSVRAPAVRKDRSTQTGPGWLSCRLPVMAWEAWPPVPSLSSDR</sequence>
<organism evidence="1 2">
    <name type="scientific">Carbonactinospora thermoautotrophica</name>
    <dbReference type="NCBI Taxonomy" id="1469144"/>
    <lineage>
        <taxon>Bacteria</taxon>
        <taxon>Bacillati</taxon>
        <taxon>Actinomycetota</taxon>
        <taxon>Actinomycetes</taxon>
        <taxon>Kitasatosporales</taxon>
        <taxon>Carbonactinosporaceae</taxon>
        <taxon>Carbonactinospora</taxon>
    </lineage>
</organism>
<dbReference type="InterPro" id="IPR010179">
    <property type="entry name" value="CRISPR-assoc_prot_Cse3"/>
</dbReference>
<proteinExistence type="predicted"/>
<evidence type="ECO:0000313" key="2">
    <source>
        <dbReference type="Proteomes" id="UP000070659"/>
    </source>
</evidence>